<dbReference type="Proteomes" id="UP000646548">
    <property type="component" value="Unassembled WGS sequence"/>
</dbReference>
<evidence type="ECO:0000313" key="6">
    <source>
        <dbReference type="Proteomes" id="UP000646548"/>
    </source>
</evidence>
<dbReference type="PANTHER" id="PTHR15416">
    <property type="entry name" value="CAMP-DEPENDENT PROTEIN KINASE INHIBITOR/PKI"/>
    <property type="match status" value="1"/>
</dbReference>
<dbReference type="AlphaFoldDB" id="A0A834BVT1"/>
<dbReference type="EMBL" id="WKFB01001155">
    <property type="protein sequence ID" value="KAF6715136.1"/>
    <property type="molecule type" value="Genomic_DNA"/>
</dbReference>
<evidence type="ECO:0000256" key="3">
    <source>
        <dbReference type="ARBA" id="ARBA00023013"/>
    </source>
</evidence>
<protein>
    <submittedName>
        <fullName evidence="5">Uncharacterized protein</fullName>
    </submittedName>
</protein>
<comment type="function">
    <text evidence="1">Extremely potent competitive inhibitor of cAMP-dependent protein kinase activity, this protein interacts with the catalytic subunit of the enzyme after the cAMP-induced dissociation of its regulatory chains.</text>
</comment>
<evidence type="ECO:0000256" key="2">
    <source>
        <dbReference type="ARBA" id="ARBA00006393"/>
    </source>
</evidence>
<feature type="compositionally biased region" description="Basic and acidic residues" evidence="4">
    <location>
        <begin position="209"/>
        <end position="218"/>
    </location>
</feature>
<organism evidence="5 6">
    <name type="scientific">Oryzias melastigma</name>
    <name type="common">Marine medaka</name>
    <dbReference type="NCBI Taxonomy" id="30732"/>
    <lineage>
        <taxon>Eukaryota</taxon>
        <taxon>Metazoa</taxon>
        <taxon>Chordata</taxon>
        <taxon>Craniata</taxon>
        <taxon>Vertebrata</taxon>
        <taxon>Euteleostomi</taxon>
        <taxon>Actinopterygii</taxon>
        <taxon>Neopterygii</taxon>
        <taxon>Teleostei</taxon>
        <taxon>Neoteleostei</taxon>
        <taxon>Acanthomorphata</taxon>
        <taxon>Ovalentaria</taxon>
        <taxon>Atherinomorphae</taxon>
        <taxon>Beloniformes</taxon>
        <taxon>Adrianichthyidae</taxon>
        <taxon>Oryziinae</taxon>
        <taxon>Oryzias</taxon>
    </lineage>
</organism>
<comment type="caution">
    <text evidence="5">The sequence shown here is derived from an EMBL/GenBank/DDBJ whole genome shotgun (WGS) entry which is preliminary data.</text>
</comment>
<evidence type="ECO:0000313" key="5">
    <source>
        <dbReference type="EMBL" id="KAF6715136.1"/>
    </source>
</evidence>
<accession>A0A834BVT1</accession>
<feature type="region of interest" description="Disordered" evidence="4">
    <location>
        <begin position="200"/>
        <end position="244"/>
    </location>
</feature>
<reference evidence="5" key="1">
    <citation type="journal article" name="BMC Genomics">
        <title>Long-read sequencing and de novo genome assembly of marine medaka (Oryzias melastigma).</title>
        <authorList>
            <person name="Liang P."/>
            <person name="Saqib H.S.A."/>
            <person name="Ni X."/>
            <person name="Shen Y."/>
        </authorList>
    </citation>
    <scope>NUCLEOTIDE SEQUENCE</scope>
    <source>
        <strain evidence="5">Bigg-433</strain>
    </source>
</reference>
<dbReference type="Pfam" id="PF02827">
    <property type="entry name" value="PKI"/>
    <property type="match status" value="1"/>
</dbReference>
<dbReference type="InterPro" id="IPR004171">
    <property type="entry name" value="cAMP_dep_PKI"/>
</dbReference>
<evidence type="ECO:0000256" key="4">
    <source>
        <dbReference type="SAM" id="MobiDB-lite"/>
    </source>
</evidence>
<dbReference type="GO" id="GO:0004862">
    <property type="term" value="F:cAMP-dependent protein kinase inhibitor activity"/>
    <property type="evidence" value="ECO:0007669"/>
    <property type="project" value="InterPro"/>
</dbReference>
<sequence length="300" mass="33149">MLLQPLPPLPAHTHAAFLLVDFPAAPLRPHNDEHIESGVGVLPKDSSAYGGDGAGGQSLERTVDLNRINIYEGTLNSILENSCLEDAGSSRCSQTAPERRASTPARVPALTPNLPLRFWSSSTRCGFLRLPGTYRRDPWCSVSIVTSGYEEATRPRCNESAGHGQMMDVETTSYSDFINCDRTGRRNAVPRHLRRGEIRAQHKRALQRHGGDGSEGWRRKPRILPSPPDRRLHQPRHAGRGRPVLNASCTLKGAAAKCGEEAGERCIQPFSYRRGSPIRPELTRTINMCRNKCASLWMGV</sequence>
<name>A0A834BVT1_ORYME</name>
<evidence type="ECO:0000256" key="1">
    <source>
        <dbReference type="ARBA" id="ARBA00002844"/>
    </source>
</evidence>
<feature type="region of interest" description="Disordered" evidence="4">
    <location>
        <begin position="35"/>
        <end position="58"/>
    </location>
</feature>
<keyword evidence="3" id="KW-0649">Protein kinase inhibitor</keyword>
<comment type="similarity">
    <text evidence="2">Belongs to the PKI family.</text>
</comment>
<proteinExistence type="inferred from homology"/>
<gene>
    <name evidence="5" type="ORF">FQA47_018535</name>
</gene>